<name>A0A5N5F9N4_9ROSA</name>
<proteinExistence type="predicted"/>
<accession>A0A5N5F9N4</accession>
<reference evidence="2 3" key="3">
    <citation type="submission" date="2019-11" db="EMBL/GenBank/DDBJ databases">
        <title>A de novo genome assembly of a pear dwarfing rootstock.</title>
        <authorList>
            <person name="Wang F."/>
            <person name="Wang J."/>
            <person name="Li S."/>
            <person name="Zhang Y."/>
            <person name="Fang M."/>
            <person name="Ma L."/>
            <person name="Zhao Y."/>
            <person name="Jiang S."/>
        </authorList>
    </citation>
    <scope>NUCLEOTIDE SEQUENCE [LARGE SCALE GENOMIC DNA]</scope>
    <source>
        <strain evidence="2">S2</strain>
        <tissue evidence="2">Leaf</tissue>
    </source>
</reference>
<dbReference type="GO" id="GO:0016301">
    <property type="term" value="F:kinase activity"/>
    <property type="evidence" value="ECO:0007669"/>
    <property type="project" value="UniProtKB-KW"/>
</dbReference>
<dbReference type="Proteomes" id="UP000327157">
    <property type="component" value="Chromosome 13"/>
</dbReference>
<keyword evidence="2" id="KW-0418">Kinase</keyword>
<dbReference type="AlphaFoldDB" id="A0A5N5F9N4"/>
<evidence type="ECO:0000313" key="3">
    <source>
        <dbReference type="Proteomes" id="UP000327157"/>
    </source>
</evidence>
<feature type="compositionally biased region" description="Basic and acidic residues" evidence="1">
    <location>
        <begin position="60"/>
        <end position="70"/>
    </location>
</feature>
<feature type="region of interest" description="Disordered" evidence="1">
    <location>
        <begin position="41"/>
        <end position="83"/>
    </location>
</feature>
<organism evidence="2 3">
    <name type="scientific">Pyrus ussuriensis x Pyrus communis</name>
    <dbReference type="NCBI Taxonomy" id="2448454"/>
    <lineage>
        <taxon>Eukaryota</taxon>
        <taxon>Viridiplantae</taxon>
        <taxon>Streptophyta</taxon>
        <taxon>Embryophyta</taxon>
        <taxon>Tracheophyta</taxon>
        <taxon>Spermatophyta</taxon>
        <taxon>Magnoliopsida</taxon>
        <taxon>eudicotyledons</taxon>
        <taxon>Gunneridae</taxon>
        <taxon>Pentapetalae</taxon>
        <taxon>rosids</taxon>
        <taxon>fabids</taxon>
        <taxon>Rosales</taxon>
        <taxon>Rosaceae</taxon>
        <taxon>Amygdaloideae</taxon>
        <taxon>Maleae</taxon>
        <taxon>Pyrus</taxon>
    </lineage>
</organism>
<sequence>MGELSNIDKGAVVGETLPIVGGERKNMGEIGRIMFSGAESDEAMLGGPTSNANNGGGTDGIDKELGRAEAECDESDQGVERSA</sequence>
<keyword evidence="2" id="KW-0808">Transferase</keyword>
<keyword evidence="3" id="KW-1185">Reference proteome</keyword>
<evidence type="ECO:0000313" key="2">
    <source>
        <dbReference type="EMBL" id="KAB2599789.1"/>
    </source>
</evidence>
<reference evidence="2 3" key="1">
    <citation type="submission" date="2019-09" db="EMBL/GenBank/DDBJ databases">
        <authorList>
            <person name="Ou C."/>
        </authorList>
    </citation>
    <scope>NUCLEOTIDE SEQUENCE [LARGE SCALE GENOMIC DNA]</scope>
    <source>
        <strain evidence="2">S2</strain>
        <tissue evidence="2">Leaf</tissue>
    </source>
</reference>
<evidence type="ECO:0000256" key="1">
    <source>
        <dbReference type="SAM" id="MobiDB-lite"/>
    </source>
</evidence>
<gene>
    <name evidence="2" type="ORF">D8674_010060</name>
</gene>
<dbReference type="EMBL" id="SMOL01000753">
    <property type="protein sequence ID" value="KAB2599789.1"/>
    <property type="molecule type" value="Genomic_DNA"/>
</dbReference>
<reference evidence="3" key="2">
    <citation type="submission" date="2019-10" db="EMBL/GenBank/DDBJ databases">
        <title>A de novo genome assembly of a pear dwarfing rootstock.</title>
        <authorList>
            <person name="Wang F."/>
            <person name="Wang J."/>
            <person name="Li S."/>
            <person name="Zhang Y."/>
            <person name="Fang M."/>
            <person name="Ma L."/>
            <person name="Zhao Y."/>
            <person name="Jiang S."/>
        </authorList>
    </citation>
    <scope>NUCLEOTIDE SEQUENCE [LARGE SCALE GENOMIC DNA]</scope>
</reference>
<protein>
    <submittedName>
        <fullName evidence="2">Serine/threonine-protein kinase BLUS1-like</fullName>
    </submittedName>
</protein>
<comment type="caution">
    <text evidence="2">The sequence shown here is derived from an EMBL/GenBank/DDBJ whole genome shotgun (WGS) entry which is preliminary data.</text>
</comment>